<feature type="region of interest" description="Disordered" evidence="4">
    <location>
        <begin position="487"/>
        <end position="525"/>
    </location>
</feature>
<dbReference type="PANTHER" id="PTHR43248:SF29">
    <property type="entry name" value="TRIPEPTIDYL AMINOPEPTIDASE"/>
    <property type="match status" value="1"/>
</dbReference>
<dbReference type="Proteomes" id="UP000629619">
    <property type="component" value="Unassembled WGS sequence"/>
</dbReference>
<reference evidence="8" key="1">
    <citation type="submission" date="2021-01" db="EMBL/GenBank/DDBJ databases">
        <title>Whole genome shotgun sequence of Actinoplanes siamensis NBRC 109076.</title>
        <authorList>
            <person name="Komaki H."/>
            <person name="Tamura T."/>
        </authorList>
    </citation>
    <scope>NUCLEOTIDE SEQUENCE</scope>
    <source>
        <strain evidence="8">NBRC 109076</strain>
    </source>
</reference>
<feature type="signal peptide" evidence="5">
    <location>
        <begin position="1"/>
        <end position="25"/>
    </location>
</feature>
<dbReference type="InterPro" id="IPR000073">
    <property type="entry name" value="AB_hydrolase_1"/>
</dbReference>
<evidence type="ECO:0000313" key="8">
    <source>
        <dbReference type="EMBL" id="GIF05403.1"/>
    </source>
</evidence>
<dbReference type="GO" id="GO:0016787">
    <property type="term" value="F:hydrolase activity"/>
    <property type="evidence" value="ECO:0007669"/>
    <property type="project" value="UniProtKB-KW"/>
</dbReference>
<evidence type="ECO:0000259" key="6">
    <source>
        <dbReference type="Pfam" id="PF00561"/>
    </source>
</evidence>
<keyword evidence="9" id="KW-1185">Reference proteome</keyword>
<comment type="similarity">
    <text evidence="1">Belongs to the peptidase S33 family.</text>
</comment>
<dbReference type="InterPro" id="IPR029058">
    <property type="entry name" value="AB_hydrolase_fold"/>
</dbReference>
<dbReference type="InterPro" id="IPR013595">
    <property type="entry name" value="Pept_S33_TAP-like_C"/>
</dbReference>
<comment type="caution">
    <text evidence="8">The sequence shown here is derived from an EMBL/GenBank/DDBJ whole genome shotgun (WGS) entry which is preliminary data.</text>
</comment>
<evidence type="ECO:0000313" key="9">
    <source>
        <dbReference type="Proteomes" id="UP000629619"/>
    </source>
</evidence>
<dbReference type="SUPFAM" id="SSF53474">
    <property type="entry name" value="alpha/beta-Hydrolases"/>
    <property type="match status" value="1"/>
</dbReference>
<protein>
    <submittedName>
        <fullName evidence="8">Peptidase</fullName>
    </submittedName>
</protein>
<name>A0A919N6R7_9ACTN</name>
<keyword evidence="2 5" id="KW-0732">Signal</keyword>
<evidence type="ECO:0000259" key="7">
    <source>
        <dbReference type="Pfam" id="PF08386"/>
    </source>
</evidence>
<dbReference type="EMBL" id="BOMW01000026">
    <property type="protein sequence ID" value="GIF05403.1"/>
    <property type="molecule type" value="Genomic_DNA"/>
</dbReference>
<sequence>MKRIWAAASVVALGAASIAITPAAAAPPHGTSNHRTRPIAWSPCTDITLKAQGVECGTVTVPMDYAKPDGTKIELAVARIKHTVPADKYQGVVLVNPGGPGGAGRGMASLGAKVPKSAGDAYDWIGYDPRGVGASKPKLTCDSDYAGYRRPAYVPVTAALEDAWHAKTRQYAADCARAGGALLHHMRTEDSVRDMESIRKALGVDQINFYGFSYGTYLGQVYATKHPDRVRRMVLDGNVNPGRVWYRSNLDQDVAFDRNIKIYFRWLAKHDDVYHLGKTGPDVEKLYNRQLAELATKPAGGVIGPAELTDVFLQPGYYIFAWEKTGRAFSEWVTKKDPAGLKALFDEDNPQEPGADNNYAVYLAVQCTDAPWPAKWATWSKENWKIYHRAPFETWGNAWYNAPCRHWAAKADEPVRVDGAKVPPILLLSETLDAATPFAGSLEVRRRFPRAALIEGVNGTTHAGSLFGNSCVDDAIADYLATGALPRRVPGDRSDKQCAPLPPPEAGHPAMRSAAAPSDVLRLQP</sequence>
<proteinExistence type="inferred from homology"/>
<feature type="domain" description="Peptidase S33 tripeptidyl aminopeptidase-like C-terminal" evidence="7">
    <location>
        <begin position="392"/>
        <end position="488"/>
    </location>
</feature>
<gene>
    <name evidence="8" type="ORF">Asi03nite_29410</name>
</gene>
<dbReference type="Pfam" id="PF08386">
    <property type="entry name" value="Abhydrolase_4"/>
    <property type="match status" value="1"/>
</dbReference>
<evidence type="ECO:0000256" key="2">
    <source>
        <dbReference type="ARBA" id="ARBA00022729"/>
    </source>
</evidence>
<dbReference type="AlphaFoldDB" id="A0A919N6R7"/>
<accession>A0A919N6R7</accession>
<dbReference type="PANTHER" id="PTHR43248">
    <property type="entry name" value="2-SUCCINYL-6-HYDROXY-2,4-CYCLOHEXADIENE-1-CARBOXYLATE SYNTHASE"/>
    <property type="match status" value="1"/>
</dbReference>
<feature type="domain" description="AB hydrolase-1" evidence="6">
    <location>
        <begin position="92"/>
        <end position="245"/>
    </location>
</feature>
<evidence type="ECO:0000256" key="3">
    <source>
        <dbReference type="ARBA" id="ARBA00022801"/>
    </source>
</evidence>
<keyword evidence="3" id="KW-0378">Hydrolase</keyword>
<dbReference type="Pfam" id="PF00561">
    <property type="entry name" value="Abhydrolase_1"/>
    <property type="match status" value="1"/>
</dbReference>
<feature type="chain" id="PRO_5036873801" evidence="5">
    <location>
        <begin position="26"/>
        <end position="525"/>
    </location>
</feature>
<organism evidence="8 9">
    <name type="scientific">Actinoplanes siamensis</name>
    <dbReference type="NCBI Taxonomy" id="1223317"/>
    <lineage>
        <taxon>Bacteria</taxon>
        <taxon>Bacillati</taxon>
        <taxon>Actinomycetota</taxon>
        <taxon>Actinomycetes</taxon>
        <taxon>Micromonosporales</taxon>
        <taxon>Micromonosporaceae</taxon>
        <taxon>Actinoplanes</taxon>
    </lineage>
</organism>
<dbReference type="InterPro" id="IPR051601">
    <property type="entry name" value="Serine_prot/Carboxylest_S33"/>
</dbReference>
<evidence type="ECO:0000256" key="5">
    <source>
        <dbReference type="SAM" id="SignalP"/>
    </source>
</evidence>
<dbReference type="RefSeq" id="WP_203680079.1">
    <property type="nucleotide sequence ID" value="NZ_BOMW01000026.1"/>
</dbReference>
<dbReference type="Gene3D" id="3.40.50.1820">
    <property type="entry name" value="alpha/beta hydrolase"/>
    <property type="match status" value="1"/>
</dbReference>
<evidence type="ECO:0000256" key="1">
    <source>
        <dbReference type="ARBA" id="ARBA00010088"/>
    </source>
</evidence>
<evidence type="ECO:0000256" key="4">
    <source>
        <dbReference type="SAM" id="MobiDB-lite"/>
    </source>
</evidence>